<dbReference type="OrthoDB" id="10031169at2759"/>
<comment type="similarity">
    <text evidence="1">Belongs to the peptidase M1 family.</text>
</comment>
<dbReference type="GO" id="GO:0042277">
    <property type="term" value="F:peptide binding"/>
    <property type="evidence" value="ECO:0007669"/>
    <property type="project" value="TreeGrafter"/>
</dbReference>
<feature type="domain" description="ERAP1-like C-terminal" evidence="2">
    <location>
        <begin position="105"/>
        <end position="188"/>
    </location>
</feature>
<evidence type="ECO:0000256" key="1">
    <source>
        <dbReference type="ARBA" id="ARBA00010136"/>
    </source>
</evidence>
<evidence type="ECO:0000313" key="4">
    <source>
        <dbReference type="Proteomes" id="UP000023152"/>
    </source>
</evidence>
<dbReference type="PANTHER" id="PTHR11533:SF174">
    <property type="entry name" value="PUROMYCIN-SENSITIVE AMINOPEPTIDASE-RELATED"/>
    <property type="match status" value="1"/>
</dbReference>
<comment type="caution">
    <text evidence="3">The sequence shown here is derived from an EMBL/GenBank/DDBJ whole genome shotgun (WGS) entry which is preliminary data.</text>
</comment>
<protein>
    <recommendedName>
        <fullName evidence="2">ERAP1-like C-terminal domain-containing protein</fullName>
    </recommendedName>
</protein>
<gene>
    <name evidence="3" type="ORF">RFI_38064</name>
</gene>
<evidence type="ECO:0000313" key="3">
    <source>
        <dbReference type="EMBL" id="ETN99417.1"/>
    </source>
</evidence>
<name>X6LBP9_RETFI</name>
<dbReference type="Proteomes" id="UP000023152">
    <property type="component" value="Unassembled WGS sequence"/>
</dbReference>
<proteinExistence type="inferred from homology"/>
<dbReference type="GO" id="GO:0043171">
    <property type="term" value="P:peptide catabolic process"/>
    <property type="evidence" value="ECO:0007669"/>
    <property type="project" value="TreeGrafter"/>
</dbReference>
<organism evidence="3 4">
    <name type="scientific">Reticulomyxa filosa</name>
    <dbReference type="NCBI Taxonomy" id="46433"/>
    <lineage>
        <taxon>Eukaryota</taxon>
        <taxon>Sar</taxon>
        <taxon>Rhizaria</taxon>
        <taxon>Retaria</taxon>
        <taxon>Foraminifera</taxon>
        <taxon>Monothalamids</taxon>
        <taxon>Reticulomyxidae</taxon>
        <taxon>Reticulomyxa</taxon>
    </lineage>
</organism>
<dbReference type="AlphaFoldDB" id="X6LBP9"/>
<sequence length="189" mass="21183">LNNFRYSNATTPDLWYYLGNQKGIPVATIMSSWTKEQEFQVVSASRNGDKLTLTQIRHLSSGKLTSDQEKVIWSIPMKLRIGHETITVLFERKKQVVDLPKNAGWVHLNADSTGFYACQYDKGMTDTLASALQKGDKHLTELDKVCLVCDSLAVAELVVPGATENLLNLIVSFKNEKSYPVWYTLLNAA</sequence>
<dbReference type="GO" id="GO:0070006">
    <property type="term" value="F:metalloaminopeptidase activity"/>
    <property type="evidence" value="ECO:0007669"/>
    <property type="project" value="TreeGrafter"/>
</dbReference>
<dbReference type="PANTHER" id="PTHR11533">
    <property type="entry name" value="PROTEASE M1 ZINC METALLOPROTEASE"/>
    <property type="match status" value="1"/>
</dbReference>
<feature type="non-terminal residue" evidence="3">
    <location>
        <position position="1"/>
    </location>
</feature>
<dbReference type="EMBL" id="ASPP01044018">
    <property type="protein sequence ID" value="ETN99417.1"/>
    <property type="molecule type" value="Genomic_DNA"/>
</dbReference>
<keyword evidence="4" id="KW-1185">Reference proteome</keyword>
<reference evidence="3 4" key="1">
    <citation type="journal article" date="2013" name="Curr. Biol.">
        <title>The Genome of the Foraminiferan Reticulomyxa filosa.</title>
        <authorList>
            <person name="Glockner G."/>
            <person name="Hulsmann N."/>
            <person name="Schleicher M."/>
            <person name="Noegel A.A."/>
            <person name="Eichinger L."/>
            <person name="Gallinger C."/>
            <person name="Pawlowski J."/>
            <person name="Sierra R."/>
            <person name="Euteneuer U."/>
            <person name="Pillet L."/>
            <person name="Moustafa A."/>
            <person name="Platzer M."/>
            <person name="Groth M."/>
            <person name="Szafranski K."/>
            <person name="Schliwa M."/>
        </authorList>
    </citation>
    <scope>NUCLEOTIDE SEQUENCE [LARGE SCALE GENOMIC DNA]</scope>
</reference>
<dbReference type="InterPro" id="IPR024571">
    <property type="entry name" value="ERAP1-like_C_dom"/>
</dbReference>
<dbReference type="Pfam" id="PF11838">
    <property type="entry name" value="ERAP1_C"/>
    <property type="match status" value="1"/>
</dbReference>
<dbReference type="Gene3D" id="2.60.40.1910">
    <property type="match status" value="1"/>
</dbReference>
<accession>X6LBP9</accession>
<dbReference type="GO" id="GO:0005737">
    <property type="term" value="C:cytoplasm"/>
    <property type="evidence" value="ECO:0007669"/>
    <property type="project" value="TreeGrafter"/>
</dbReference>
<evidence type="ECO:0000259" key="2">
    <source>
        <dbReference type="Pfam" id="PF11838"/>
    </source>
</evidence>
<dbReference type="GO" id="GO:0008270">
    <property type="term" value="F:zinc ion binding"/>
    <property type="evidence" value="ECO:0007669"/>
    <property type="project" value="TreeGrafter"/>
</dbReference>
<dbReference type="GO" id="GO:0006508">
    <property type="term" value="P:proteolysis"/>
    <property type="evidence" value="ECO:0007669"/>
    <property type="project" value="TreeGrafter"/>
</dbReference>
<dbReference type="GO" id="GO:0005615">
    <property type="term" value="C:extracellular space"/>
    <property type="evidence" value="ECO:0007669"/>
    <property type="project" value="TreeGrafter"/>
</dbReference>
<dbReference type="GO" id="GO:0016020">
    <property type="term" value="C:membrane"/>
    <property type="evidence" value="ECO:0007669"/>
    <property type="project" value="TreeGrafter"/>
</dbReference>
<dbReference type="InterPro" id="IPR050344">
    <property type="entry name" value="Peptidase_M1_aminopeptidases"/>
</dbReference>